<reference evidence="2" key="1">
    <citation type="submission" date="2024-07" db="EMBL/GenBank/DDBJ databases">
        <title>Two chromosome-level genome assemblies of Korean endemic species Abeliophyllum distichum and Forsythia ovata (Oleaceae).</title>
        <authorList>
            <person name="Jang H."/>
        </authorList>
    </citation>
    <scope>NUCLEOTIDE SEQUENCE [LARGE SCALE GENOMIC DNA]</scope>
</reference>
<evidence type="ECO:0000313" key="1">
    <source>
        <dbReference type="EMBL" id="KAL2554237.1"/>
    </source>
</evidence>
<sequence length="124" mass="13504">MSDFVTDCIEITTEFDVDEVVEQTESLGNLSKEILISDKKLAKICKTNLTLHPSESSGRFLAKGDACCHLLSDVEKRIPSLGDVISMEEGSLGARSIKGARTLVNLGISRDLPPPITETYKPQP</sequence>
<name>A0ABD1WXF3_9LAMI</name>
<gene>
    <name evidence="1" type="ORF">Fot_07856</name>
</gene>
<organism evidence="1 2">
    <name type="scientific">Forsythia ovata</name>
    <dbReference type="NCBI Taxonomy" id="205694"/>
    <lineage>
        <taxon>Eukaryota</taxon>
        <taxon>Viridiplantae</taxon>
        <taxon>Streptophyta</taxon>
        <taxon>Embryophyta</taxon>
        <taxon>Tracheophyta</taxon>
        <taxon>Spermatophyta</taxon>
        <taxon>Magnoliopsida</taxon>
        <taxon>eudicotyledons</taxon>
        <taxon>Gunneridae</taxon>
        <taxon>Pentapetalae</taxon>
        <taxon>asterids</taxon>
        <taxon>lamiids</taxon>
        <taxon>Lamiales</taxon>
        <taxon>Oleaceae</taxon>
        <taxon>Forsythieae</taxon>
        <taxon>Forsythia</taxon>
    </lineage>
</organism>
<comment type="caution">
    <text evidence="1">The sequence shown here is derived from an EMBL/GenBank/DDBJ whole genome shotgun (WGS) entry which is preliminary data.</text>
</comment>
<dbReference type="EMBL" id="JBFOLJ010000002">
    <property type="protein sequence ID" value="KAL2554237.1"/>
    <property type="molecule type" value="Genomic_DNA"/>
</dbReference>
<dbReference type="AlphaFoldDB" id="A0ABD1WXF3"/>
<dbReference type="Proteomes" id="UP001604277">
    <property type="component" value="Unassembled WGS sequence"/>
</dbReference>
<evidence type="ECO:0000313" key="2">
    <source>
        <dbReference type="Proteomes" id="UP001604277"/>
    </source>
</evidence>
<protein>
    <submittedName>
        <fullName evidence="1">Uncharacterized protein</fullName>
    </submittedName>
</protein>
<keyword evidence="2" id="KW-1185">Reference proteome</keyword>
<accession>A0ABD1WXF3</accession>
<proteinExistence type="predicted"/>